<gene>
    <name evidence="3" type="ORF">Psi01_41070</name>
</gene>
<evidence type="ECO:0000313" key="3">
    <source>
        <dbReference type="EMBL" id="GIH93477.1"/>
    </source>
</evidence>
<dbReference type="SUPFAM" id="SSF55961">
    <property type="entry name" value="Bet v1-like"/>
    <property type="match status" value="1"/>
</dbReference>
<dbReference type="AlphaFoldDB" id="A0A8J3SIA5"/>
<evidence type="ECO:0000256" key="1">
    <source>
        <dbReference type="ARBA" id="ARBA00006817"/>
    </source>
</evidence>
<dbReference type="InterPro" id="IPR013538">
    <property type="entry name" value="ASHA1/2-like_C"/>
</dbReference>
<evidence type="ECO:0000313" key="4">
    <source>
        <dbReference type="Proteomes" id="UP000619788"/>
    </source>
</evidence>
<dbReference type="Gene3D" id="3.30.530.20">
    <property type="match status" value="1"/>
</dbReference>
<evidence type="ECO:0000259" key="2">
    <source>
        <dbReference type="Pfam" id="PF08327"/>
    </source>
</evidence>
<feature type="domain" description="Activator of Hsp90 ATPase homologue 1/2-like C-terminal" evidence="2">
    <location>
        <begin position="14"/>
        <end position="149"/>
    </location>
</feature>
<comment type="similarity">
    <text evidence="1">Belongs to the AHA1 family.</text>
</comment>
<dbReference type="Proteomes" id="UP000619788">
    <property type="component" value="Unassembled WGS sequence"/>
</dbReference>
<sequence length="159" mass="18418">MTANVMVVVERQYDYPRPEVFRAWTVPEELAQWRGSPGWHVETETVTSELKLGGRHHHVKVRDNDPTTRVTTDAVFTEYFEPDVFVARQRITGDPGIDPDAPLELRVEFTKMGRDGTLVRIVQGPYDPTVAGYHSKGWELELDRLETYLARRRVREVPR</sequence>
<proteinExistence type="inferred from homology"/>
<protein>
    <recommendedName>
        <fullName evidence="2">Activator of Hsp90 ATPase homologue 1/2-like C-terminal domain-containing protein</fullName>
    </recommendedName>
</protein>
<comment type="caution">
    <text evidence="3">The sequence shown here is derived from an EMBL/GenBank/DDBJ whole genome shotgun (WGS) entry which is preliminary data.</text>
</comment>
<dbReference type="RefSeq" id="WP_204065652.1">
    <property type="nucleotide sequence ID" value="NZ_BOOJ01000033.1"/>
</dbReference>
<dbReference type="EMBL" id="BOOJ01000033">
    <property type="protein sequence ID" value="GIH93477.1"/>
    <property type="molecule type" value="Genomic_DNA"/>
</dbReference>
<keyword evidence="4" id="KW-1185">Reference proteome</keyword>
<name>A0A8J3SIA5_9ACTN</name>
<organism evidence="3 4">
    <name type="scientific">Planobispora siamensis</name>
    <dbReference type="NCBI Taxonomy" id="936338"/>
    <lineage>
        <taxon>Bacteria</taxon>
        <taxon>Bacillati</taxon>
        <taxon>Actinomycetota</taxon>
        <taxon>Actinomycetes</taxon>
        <taxon>Streptosporangiales</taxon>
        <taxon>Streptosporangiaceae</taxon>
        <taxon>Planobispora</taxon>
    </lineage>
</organism>
<dbReference type="Pfam" id="PF08327">
    <property type="entry name" value="AHSA1"/>
    <property type="match status" value="1"/>
</dbReference>
<accession>A0A8J3SIA5</accession>
<dbReference type="CDD" id="cd07814">
    <property type="entry name" value="SRPBCC_CalC_Aha1-like"/>
    <property type="match status" value="1"/>
</dbReference>
<dbReference type="InterPro" id="IPR023393">
    <property type="entry name" value="START-like_dom_sf"/>
</dbReference>
<reference evidence="3 4" key="1">
    <citation type="submission" date="2021-01" db="EMBL/GenBank/DDBJ databases">
        <title>Whole genome shotgun sequence of Planobispora siamensis NBRC 107568.</title>
        <authorList>
            <person name="Komaki H."/>
            <person name="Tamura T."/>
        </authorList>
    </citation>
    <scope>NUCLEOTIDE SEQUENCE [LARGE SCALE GENOMIC DNA]</scope>
    <source>
        <strain evidence="3 4">NBRC 107568</strain>
    </source>
</reference>